<feature type="non-terminal residue" evidence="9">
    <location>
        <position position="1"/>
    </location>
</feature>
<feature type="compositionally biased region" description="Low complexity" evidence="7">
    <location>
        <begin position="32"/>
        <end position="66"/>
    </location>
</feature>
<dbReference type="Gene3D" id="1.10.510.10">
    <property type="entry name" value="Transferase(Phosphotransferase) domain 1"/>
    <property type="match status" value="1"/>
</dbReference>
<evidence type="ECO:0000256" key="7">
    <source>
        <dbReference type="SAM" id="MobiDB-lite"/>
    </source>
</evidence>
<keyword evidence="2" id="KW-0723">Serine/threonine-protein kinase</keyword>
<evidence type="ECO:0000259" key="8">
    <source>
        <dbReference type="PROSITE" id="PS50011"/>
    </source>
</evidence>
<dbReference type="Proteomes" id="UP001154282">
    <property type="component" value="Unassembled WGS sequence"/>
</dbReference>
<gene>
    <name evidence="9" type="ORF">LITE_LOCUS15078</name>
</gene>
<keyword evidence="6" id="KW-0067">ATP-binding</keyword>
<evidence type="ECO:0000256" key="5">
    <source>
        <dbReference type="ARBA" id="ARBA00022777"/>
    </source>
</evidence>
<evidence type="ECO:0000256" key="2">
    <source>
        <dbReference type="ARBA" id="ARBA00022527"/>
    </source>
</evidence>
<keyword evidence="10" id="KW-1185">Reference proteome</keyword>
<comment type="caution">
    <text evidence="9">The sequence shown here is derived from an EMBL/GenBank/DDBJ whole genome shotgun (WGS) entry which is preliminary data.</text>
</comment>
<dbReference type="GO" id="GO:0004674">
    <property type="term" value="F:protein serine/threonine kinase activity"/>
    <property type="evidence" value="ECO:0007669"/>
    <property type="project" value="UniProtKB-KW"/>
</dbReference>
<dbReference type="PANTHER" id="PTHR24349">
    <property type="entry name" value="SERINE/THREONINE-PROTEIN KINASE"/>
    <property type="match status" value="1"/>
</dbReference>
<feature type="region of interest" description="Disordered" evidence="7">
    <location>
        <begin position="1"/>
        <end position="67"/>
    </location>
</feature>
<sequence length="264" mass="28716">HPEPPSSTSPAPPATPSRSNRSTSPSPPATPSTPSASSPSPRSWASSRRTLTSSSSTQPTRTIPTSMVMDLCPNSDLHALILANGGVFAENEARSILAQFMTAVSHCHRKGVIHGDNKPDNVLFDSWNLVKLADIGSAEVVVGGEAATGIVGTSYYVAPEVLSGWEYGEKVDVWSAGVVLYIMLAGRPPFYGEMAVEIFDAVLRANHSFPPRVFLSVSPKAKDLLRRMLCKDVYRRFSAEQVLRKFLKNRDTLFFGSVYPNFLF</sequence>
<dbReference type="InterPro" id="IPR050205">
    <property type="entry name" value="CDPK_Ser/Thr_kinases"/>
</dbReference>
<dbReference type="AlphaFoldDB" id="A0AAV0JMV5"/>
<organism evidence="9 10">
    <name type="scientific">Linum tenue</name>
    <dbReference type="NCBI Taxonomy" id="586396"/>
    <lineage>
        <taxon>Eukaryota</taxon>
        <taxon>Viridiplantae</taxon>
        <taxon>Streptophyta</taxon>
        <taxon>Embryophyta</taxon>
        <taxon>Tracheophyta</taxon>
        <taxon>Spermatophyta</taxon>
        <taxon>Magnoliopsida</taxon>
        <taxon>eudicotyledons</taxon>
        <taxon>Gunneridae</taxon>
        <taxon>Pentapetalae</taxon>
        <taxon>rosids</taxon>
        <taxon>fabids</taxon>
        <taxon>Malpighiales</taxon>
        <taxon>Linaceae</taxon>
        <taxon>Linum</taxon>
    </lineage>
</organism>
<evidence type="ECO:0000256" key="4">
    <source>
        <dbReference type="ARBA" id="ARBA00022741"/>
    </source>
</evidence>
<keyword evidence="5" id="KW-0418">Kinase</keyword>
<evidence type="ECO:0000256" key="3">
    <source>
        <dbReference type="ARBA" id="ARBA00022679"/>
    </source>
</evidence>
<reference evidence="9" key="1">
    <citation type="submission" date="2022-08" db="EMBL/GenBank/DDBJ databases">
        <authorList>
            <person name="Gutierrez-Valencia J."/>
        </authorList>
    </citation>
    <scope>NUCLEOTIDE SEQUENCE</scope>
</reference>
<evidence type="ECO:0000256" key="6">
    <source>
        <dbReference type="ARBA" id="ARBA00022840"/>
    </source>
</evidence>
<dbReference type="InterPro" id="IPR011009">
    <property type="entry name" value="Kinase-like_dom_sf"/>
</dbReference>
<evidence type="ECO:0000256" key="1">
    <source>
        <dbReference type="ARBA" id="ARBA00005354"/>
    </source>
</evidence>
<protein>
    <recommendedName>
        <fullName evidence="8">Protein kinase domain-containing protein</fullName>
    </recommendedName>
</protein>
<keyword evidence="4" id="KW-0547">Nucleotide-binding</keyword>
<dbReference type="EMBL" id="CAMGYJ010000005">
    <property type="protein sequence ID" value="CAI0411246.1"/>
    <property type="molecule type" value="Genomic_DNA"/>
</dbReference>
<name>A0AAV0JMV5_9ROSI</name>
<comment type="similarity">
    <text evidence="1">Belongs to the protein kinase superfamily. CAMK Ser/Thr protein kinase family. CaMK subfamily.</text>
</comment>
<dbReference type="SUPFAM" id="SSF56112">
    <property type="entry name" value="Protein kinase-like (PK-like)"/>
    <property type="match status" value="1"/>
</dbReference>
<keyword evidence="3" id="KW-0808">Transferase</keyword>
<accession>A0AAV0JMV5</accession>
<feature type="domain" description="Protein kinase" evidence="8">
    <location>
        <begin position="1"/>
        <end position="255"/>
    </location>
</feature>
<evidence type="ECO:0000313" key="9">
    <source>
        <dbReference type="EMBL" id="CAI0411246.1"/>
    </source>
</evidence>
<dbReference type="GO" id="GO:0005524">
    <property type="term" value="F:ATP binding"/>
    <property type="evidence" value="ECO:0007669"/>
    <property type="project" value="UniProtKB-KW"/>
</dbReference>
<dbReference type="Pfam" id="PF00069">
    <property type="entry name" value="Pkinase"/>
    <property type="match status" value="1"/>
</dbReference>
<evidence type="ECO:0000313" key="10">
    <source>
        <dbReference type="Proteomes" id="UP001154282"/>
    </source>
</evidence>
<feature type="compositionally biased region" description="Pro residues" evidence="7">
    <location>
        <begin position="1"/>
        <end position="15"/>
    </location>
</feature>
<dbReference type="PROSITE" id="PS50011">
    <property type="entry name" value="PROTEIN_KINASE_DOM"/>
    <property type="match status" value="1"/>
</dbReference>
<dbReference type="InterPro" id="IPR000719">
    <property type="entry name" value="Prot_kinase_dom"/>
</dbReference>
<proteinExistence type="inferred from homology"/>